<dbReference type="InterPro" id="IPR022385">
    <property type="entry name" value="Rhs_assc_core"/>
</dbReference>
<evidence type="ECO:0000313" key="2">
    <source>
        <dbReference type="Proteomes" id="UP001260959"/>
    </source>
</evidence>
<comment type="caution">
    <text evidence="1">The sequence shown here is derived from an EMBL/GenBank/DDBJ whole genome shotgun (WGS) entry which is preliminary data.</text>
</comment>
<dbReference type="InterPro" id="IPR050708">
    <property type="entry name" value="T6SS_VgrG/RHS"/>
</dbReference>
<name>A0ABU1E7L1_9FLAO</name>
<organism evidence="1 2">
    <name type="scientific">Chryseobacterium metallicongregator</name>
    <dbReference type="NCBI Taxonomy" id="3073042"/>
    <lineage>
        <taxon>Bacteria</taxon>
        <taxon>Pseudomonadati</taxon>
        <taxon>Bacteroidota</taxon>
        <taxon>Flavobacteriia</taxon>
        <taxon>Flavobacteriales</taxon>
        <taxon>Weeksellaceae</taxon>
        <taxon>Chryseobacterium group</taxon>
        <taxon>Chryseobacterium</taxon>
    </lineage>
</organism>
<dbReference type="NCBIfam" id="TIGR03696">
    <property type="entry name" value="Rhs_assc_core"/>
    <property type="match status" value="1"/>
</dbReference>
<evidence type="ECO:0000313" key="1">
    <source>
        <dbReference type="EMBL" id="MDR4953817.1"/>
    </source>
</evidence>
<dbReference type="RefSeq" id="WP_309522733.1">
    <property type="nucleotide sequence ID" value="NZ_JAVIXS010000015.1"/>
</dbReference>
<dbReference type="Gene3D" id="2.180.10.10">
    <property type="entry name" value="RHS repeat-associated core"/>
    <property type="match status" value="1"/>
</dbReference>
<sequence length="506" mass="55713">MTLKRNAYPVSGTTATQVDDLEYKYTGNRLNQVIEHSLNSSGYEGGNNIIGYDLNGNMTAMKDKGIQSIGYNYLNLSDTFTIVQNTFGNPINNTLNYLYRADGTKLRKIYTVTTTGRGARTTIQTTDYLDGFQYTLEDGSICVTCRTSSAYEEQAYKSISDAEKVITPQWNLDFVPTSEVFYSFTQNRYIYQYKDHLGNTRVSFAKGDIDVPEILDTNNYYPFGLNHIGDTFSPFGSFYSYKYNGKELQETGMYDYGARMYMADIGRWGVVDPKAELYRRWSPYNYAVNNPLRFIDPDGRGVTDIIITGSKAAIEKYKNEVSKGTGGFYSVNVDGSGKVSLVSTGIASLGIEMTSEQKAFYQEYSAVVNSSEVVKQEVVENDVNTVVDSWVTNKIDIADIAEFDKAGSGGATSAGALTHSTVEQHEKAKLGLKSGDIGKTSGSTAVDYEVSHNVAKIAENKVNGNTRVENTTGGADRFIDSKNAVTEQTLTTTATGGINVNKKLIP</sequence>
<dbReference type="Proteomes" id="UP001260959">
    <property type="component" value="Unassembled WGS sequence"/>
</dbReference>
<dbReference type="PANTHER" id="PTHR32305">
    <property type="match status" value="1"/>
</dbReference>
<protein>
    <submittedName>
        <fullName evidence="1">RHS repeat-associated core domain-containing protein</fullName>
    </submittedName>
</protein>
<keyword evidence="2" id="KW-1185">Reference proteome</keyword>
<gene>
    <name evidence="1" type="ORF">REB14_16680</name>
</gene>
<dbReference type="PANTHER" id="PTHR32305:SF15">
    <property type="entry name" value="PROTEIN RHSA-RELATED"/>
    <property type="match status" value="1"/>
</dbReference>
<reference evidence="1 2" key="1">
    <citation type="submission" date="2023-08" db="EMBL/GenBank/DDBJ databases">
        <authorList>
            <person name="Maltman C."/>
        </authorList>
    </citation>
    <scope>NUCLEOTIDE SEQUENCE [LARGE SCALE GENOMIC DNA]</scope>
    <source>
        <strain evidence="1 2">ES2</strain>
    </source>
</reference>
<dbReference type="EMBL" id="JAVIXS010000015">
    <property type="protein sequence ID" value="MDR4953817.1"/>
    <property type="molecule type" value="Genomic_DNA"/>
</dbReference>
<accession>A0ABU1E7L1</accession>
<proteinExistence type="predicted"/>